<evidence type="ECO:0000259" key="1">
    <source>
        <dbReference type="Pfam" id="PF14111"/>
    </source>
</evidence>
<dbReference type="InterPro" id="IPR025558">
    <property type="entry name" value="DUF4283"/>
</dbReference>
<organism evidence="2 3">
    <name type="scientific">Gossypium stocksii</name>
    <dbReference type="NCBI Taxonomy" id="47602"/>
    <lineage>
        <taxon>Eukaryota</taxon>
        <taxon>Viridiplantae</taxon>
        <taxon>Streptophyta</taxon>
        <taxon>Embryophyta</taxon>
        <taxon>Tracheophyta</taxon>
        <taxon>Spermatophyta</taxon>
        <taxon>Magnoliopsida</taxon>
        <taxon>eudicotyledons</taxon>
        <taxon>Gunneridae</taxon>
        <taxon>Pentapetalae</taxon>
        <taxon>rosids</taxon>
        <taxon>malvids</taxon>
        <taxon>Malvales</taxon>
        <taxon>Malvaceae</taxon>
        <taxon>Malvoideae</taxon>
        <taxon>Gossypium</taxon>
    </lineage>
</organism>
<sequence>MRAISLLDKVISNKEIKVGLMIHILRNAWPKEFYFESHVLGKNMCLFVFKNDRDKAKVLSAIPLLVLNCHLMLKKRPKKGGIEDIDFNTTKFWLQIHNVPEFEAYPQDESFISKLFTNPTTTGKREIIIEIEDVEC</sequence>
<dbReference type="EMBL" id="JAIQCV010000003">
    <property type="protein sequence ID" value="KAH1113837.1"/>
    <property type="molecule type" value="Genomic_DNA"/>
</dbReference>
<evidence type="ECO:0000313" key="3">
    <source>
        <dbReference type="Proteomes" id="UP000828251"/>
    </source>
</evidence>
<accession>A0A9D3W751</accession>
<dbReference type="OrthoDB" id="994333at2759"/>
<reference evidence="2 3" key="1">
    <citation type="journal article" date="2021" name="Plant Biotechnol. J.">
        <title>Multi-omics assisted identification of the key and species-specific regulatory components of drought-tolerant mechanisms in Gossypium stocksii.</title>
        <authorList>
            <person name="Yu D."/>
            <person name="Ke L."/>
            <person name="Zhang D."/>
            <person name="Wu Y."/>
            <person name="Sun Y."/>
            <person name="Mei J."/>
            <person name="Sun J."/>
            <person name="Sun Y."/>
        </authorList>
    </citation>
    <scope>NUCLEOTIDE SEQUENCE [LARGE SCALE GENOMIC DNA]</scope>
    <source>
        <strain evidence="3">cv. E1</strain>
        <tissue evidence="2">Leaf</tissue>
    </source>
</reference>
<dbReference type="Pfam" id="PF14111">
    <property type="entry name" value="DUF4283"/>
    <property type="match status" value="1"/>
</dbReference>
<dbReference type="Proteomes" id="UP000828251">
    <property type="component" value="Unassembled WGS sequence"/>
</dbReference>
<evidence type="ECO:0000313" key="2">
    <source>
        <dbReference type="EMBL" id="KAH1113837.1"/>
    </source>
</evidence>
<comment type="caution">
    <text evidence="2">The sequence shown here is derived from an EMBL/GenBank/DDBJ whole genome shotgun (WGS) entry which is preliminary data.</text>
</comment>
<keyword evidence="3" id="KW-1185">Reference proteome</keyword>
<name>A0A9D3W751_9ROSI</name>
<protein>
    <recommendedName>
        <fullName evidence="1">DUF4283 domain-containing protein</fullName>
    </recommendedName>
</protein>
<feature type="domain" description="DUF4283" evidence="1">
    <location>
        <begin position="6"/>
        <end position="75"/>
    </location>
</feature>
<dbReference type="AlphaFoldDB" id="A0A9D3W751"/>
<proteinExistence type="predicted"/>
<gene>
    <name evidence="2" type="ORF">J1N35_007215</name>
</gene>